<dbReference type="Proteomes" id="UP001165678">
    <property type="component" value="Unassembled WGS sequence"/>
</dbReference>
<evidence type="ECO:0000313" key="1">
    <source>
        <dbReference type="EMBL" id="MCX2525194.1"/>
    </source>
</evidence>
<dbReference type="EMBL" id="JAPIVE010000004">
    <property type="protein sequence ID" value="MCX2525194.1"/>
    <property type="molecule type" value="Genomic_DNA"/>
</dbReference>
<protein>
    <submittedName>
        <fullName evidence="1">Contractile injection system protein, VgrG/Pvc8 family</fullName>
    </submittedName>
</protein>
<dbReference type="SUPFAM" id="SSF69279">
    <property type="entry name" value="Phage tail proteins"/>
    <property type="match status" value="1"/>
</dbReference>
<comment type="caution">
    <text evidence="1">The sequence shown here is derived from an EMBL/GenBank/DDBJ whole genome shotgun (WGS) entry which is preliminary data.</text>
</comment>
<organism evidence="1 2">
    <name type="scientific">Larsenimonas rhizosphaerae</name>
    <dbReference type="NCBI Taxonomy" id="2944682"/>
    <lineage>
        <taxon>Bacteria</taxon>
        <taxon>Pseudomonadati</taxon>
        <taxon>Pseudomonadota</taxon>
        <taxon>Gammaproteobacteria</taxon>
        <taxon>Oceanospirillales</taxon>
        <taxon>Halomonadaceae</taxon>
        <taxon>Larsenimonas</taxon>
    </lineage>
</organism>
<reference evidence="1" key="1">
    <citation type="submission" date="2022-11" db="EMBL/GenBank/DDBJ databases">
        <title>Larsenimonas rhizosphaerae sp. nov., isolated from a tidal mudflat.</title>
        <authorList>
            <person name="Lee S.D."/>
            <person name="Kim I.S."/>
        </authorList>
    </citation>
    <scope>NUCLEOTIDE SEQUENCE</scope>
    <source>
        <strain evidence="1">GH2-1</strain>
    </source>
</reference>
<sequence>MERGVFIVDEIEHSGSPDRLTIRARAADMRHLLPGKRSQSWHDITLGDIGDTIARRHQLTPVIGKTLHGIRIGHIDQTDESDLNFLTRLGQRYDAISAVKSERMLFTLTGEALTASGTALPGVTLTRRDGDQHRFSQTDRDSFTGVRVFWNDKAGSKRQTAIAGEGEKFKDLRATYASEADALEPAKAELRRIQRGKATFELTLAQGRADLTPETPVMLSGWKPQIDGTGWLVTEVVDSLSEPGYGTHIRCETKQI</sequence>
<accession>A0AA41ZJ57</accession>
<keyword evidence="2" id="KW-1185">Reference proteome</keyword>
<dbReference type="AlphaFoldDB" id="A0AA41ZJ57"/>
<name>A0AA41ZJ57_9GAMM</name>
<gene>
    <name evidence="1" type="ORF">OQ287_13170</name>
</gene>
<evidence type="ECO:0000313" key="2">
    <source>
        <dbReference type="Proteomes" id="UP001165678"/>
    </source>
</evidence>
<dbReference type="Pfam" id="PF05954">
    <property type="entry name" value="Phage_GPD"/>
    <property type="match status" value="1"/>
</dbReference>
<proteinExistence type="predicted"/>